<organism evidence="1">
    <name type="scientific">Salmonella enterica</name>
    <name type="common">Salmonella choleraesuis</name>
    <dbReference type="NCBI Taxonomy" id="28901"/>
    <lineage>
        <taxon>Bacteria</taxon>
        <taxon>Pseudomonadati</taxon>
        <taxon>Pseudomonadota</taxon>
        <taxon>Gammaproteobacteria</taxon>
        <taxon>Enterobacterales</taxon>
        <taxon>Enterobacteriaceae</taxon>
        <taxon>Salmonella</taxon>
    </lineage>
</organism>
<name>A0A742UKF1_SALER</name>
<evidence type="ECO:0000313" key="1">
    <source>
        <dbReference type="EMBL" id="HAF1616140.1"/>
    </source>
</evidence>
<protein>
    <submittedName>
        <fullName evidence="1">Uncharacterized protein</fullName>
    </submittedName>
</protein>
<comment type="caution">
    <text evidence="1">The sequence shown here is derived from an EMBL/GenBank/DDBJ whole genome shotgun (WGS) entry which is preliminary data.</text>
</comment>
<gene>
    <name evidence="1" type="ORF">G9B49_005197</name>
</gene>
<reference evidence="1" key="1">
    <citation type="journal article" date="2018" name="Genome Biol.">
        <title>SKESA: strategic k-mer extension for scrupulous assemblies.</title>
        <authorList>
            <person name="Souvorov A."/>
            <person name="Agarwala R."/>
            <person name="Lipman D.J."/>
        </authorList>
    </citation>
    <scope>NUCLEOTIDE SEQUENCE</scope>
    <source>
        <strain evidence="1">MA.03-3818</strain>
    </source>
</reference>
<sequence length="113" mass="12577">MNSKTSVLLVKDVSGKQRLAIGCVDQLASGVCEPQIFITPDPDNHHDGTGGVEYYCSPENWKGPTWTEGWNAYFSDNLKSMWATFTEKQQLELSRVFLEIADDLHDRALNAAG</sequence>
<proteinExistence type="predicted"/>
<dbReference type="AlphaFoldDB" id="A0A742UKF1"/>
<dbReference type="EMBL" id="DAAUKO010000021">
    <property type="protein sequence ID" value="HAF1616140.1"/>
    <property type="molecule type" value="Genomic_DNA"/>
</dbReference>
<accession>A0A742UKF1</accession>
<reference evidence="1" key="2">
    <citation type="submission" date="2020-02" db="EMBL/GenBank/DDBJ databases">
        <authorList>
            <consortium name="NCBI Pathogen Detection Project"/>
        </authorList>
    </citation>
    <scope>NUCLEOTIDE SEQUENCE</scope>
    <source>
        <strain evidence="1">MA.03-3818</strain>
    </source>
</reference>